<comment type="caution">
    <text evidence="2">The sequence shown here is derived from an EMBL/GenBank/DDBJ whole genome shotgun (WGS) entry which is preliminary data.</text>
</comment>
<sequence length="115" mass="12529">MAESEQSNVEDPADRRGSELDDQLQRILIELEPYRGKVSNGPVDYGQLATLLATSGGVGLVIREAIRQRGETQRERIRQEGMTQRALLTGRANDAIDTTSETRDDATGDGGSDPN</sequence>
<proteinExistence type="predicted"/>
<dbReference type="EMBL" id="JBHSPR010000057">
    <property type="protein sequence ID" value="MFC6022228.1"/>
    <property type="molecule type" value="Genomic_DNA"/>
</dbReference>
<evidence type="ECO:0000313" key="3">
    <source>
        <dbReference type="Proteomes" id="UP001596203"/>
    </source>
</evidence>
<keyword evidence="3" id="KW-1185">Reference proteome</keyword>
<accession>A0ABW1KMU5</accession>
<gene>
    <name evidence="2" type="ORF">ACFP2T_39490</name>
</gene>
<evidence type="ECO:0000313" key="2">
    <source>
        <dbReference type="EMBL" id="MFC6022228.1"/>
    </source>
</evidence>
<dbReference type="Proteomes" id="UP001596203">
    <property type="component" value="Unassembled WGS sequence"/>
</dbReference>
<protein>
    <submittedName>
        <fullName evidence="2">Uncharacterized protein</fullName>
    </submittedName>
</protein>
<reference evidence="3" key="1">
    <citation type="journal article" date="2019" name="Int. J. Syst. Evol. Microbiol.">
        <title>The Global Catalogue of Microorganisms (GCM) 10K type strain sequencing project: providing services to taxonomists for standard genome sequencing and annotation.</title>
        <authorList>
            <consortium name="The Broad Institute Genomics Platform"/>
            <consortium name="The Broad Institute Genome Sequencing Center for Infectious Disease"/>
            <person name="Wu L."/>
            <person name="Ma J."/>
        </authorList>
    </citation>
    <scope>NUCLEOTIDE SEQUENCE [LARGE SCALE GENOMIC DNA]</scope>
    <source>
        <strain evidence="3">ZS-35-S2</strain>
    </source>
</reference>
<dbReference type="RefSeq" id="WP_377431569.1">
    <property type="nucleotide sequence ID" value="NZ_JBHSPR010000057.1"/>
</dbReference>
<feature type="region of interest" description="Disordered" evidence="1">
    <location>
        <begin position="1"/>
        <end position="21"/>
    </location>
</feature>
<feature type="region of interest" description="Disordered" evidence="1">
    <location>
        <begin position="72"/>
        <end position="115"/>
    </location>
</feature>
<organism evidence="2 3">
    <name type="scientific">Plantactinospora solaniradicis</name>
    <dbReference type="NCBI Taxonomy" id="1723736"/>
    <lineage>
        <taxon>Bacteria</taxon>
        <taxon>Bacillati</taxon>
        <taxon>Actinomycetota</taxon>
        <taxon>Actinomycetes</taxon>
        <taxon>Micromonosporales</taxon>
        <taxon>Micromonosporaceae</taxon>
        <taxon>Plantactinospora</taxon>
    </lineage>
</organism>
<name>A0ABW1KMU5_9ACTN</name>
<evidence type="ECO:0000256" key="1">
    <source>
        <dbReference type="SAM" id="MobiDB-lite"/>
    </source>
</evidence>